<organism evidence="5 6">
    <name type="scientific">Burkholderia gladioli (strain BSR3)</name>
    <dbReference type="NCBI Taxonomy" id="999541"/>
    <lineage>
        <taxon>Bacteria</taxon>
        <taxon>Pseudomonadati</taxon>
        <taxon>Pseudomonadota</taxon>
        <taxon>Betaproteobacteria</taxon>
        <taxon>Burkholderiales</taxon>
        <taxon>Burkholderiaceae</taxon>
        <taxon>Burkholderia</taxon>
    </lineage>
</organism>
<dbReference type="SUPFAM" id="SSF52402">
    <property type="entry name" value="Adenine nucleotide alpha hydrolases-like"/>
    <property type="match status" value="1"/>
</dbReference>
<comment type="pathway">
    <text evidence="1">Amino-acid biosynthesis; L-asparagine biosynthesis; L-asparagine from L-aspartate (L-Gln route): step 1/1.</text>
</comment>
<evidence type="ECO:0000256" key="1">
    <source>
        <dbReference type="ARBA" id="ARBA00005187"/>
    </source>
</evidence>
<feature type="domain" description="Asparagine synthetase" evidence="4">
    <location>
        <begin position="199"/>
        <end position="541"/>
    </location>
</feature>
<protein>
    <recommendedName>
        <fullName evidence="2">asparagine synthase (glutamine-hydrolyzing)</fullName>
        <ecNumber evidence="2">6.3.5.4</ecNumber>
    </recommendedName>
</protein>
<evidence type="ECO:0000259" key="4">
    <source>
        <dbReference type="Pfam" id="PF00733"/>
    </source>
</evidence>
<sequence length="576" mass="65551">MNKFETPLTWEIHRNGDLFSASTNDIPQHHQENLSHEIQYFIYLPRSEKATHKQTPSDTFDKINRNNRRGTLSTAKIISHAIDGTYISILINKNDGEIIILPDPTSGVKIFYKYANGILRFSTDINCVINQASLDWDYSHLVSFARTQFSPPGSTAFEKIYVISPGCGLRISRNLNISQILIWSPRIDGKNRTKDDLIEAVADCLETRVNRKSKLCLSLSGGVDSSACGIFLADKFSKENFSTCVHFYSTRSSEFYEVKLAEAVSNLIDRNLEKIDIDNHLPFDKLISSEAPSILNQNMLYISLEEEIIRRVGENVTLVEGQGGDLLFDALPQFKILTELFFSKNWRKTLSVAKTLAILHNESLPRVLCIALHDSIASIRTTPEISNLAIWPTKRLKYRNPNNLTYSMPSLRNKYLDIQSLLSTLSSNEINCKLQRYFPFLDRRIIEIAFNTPIEHSFNNFNDRLILREAAFKINPCHAIWRKSKGSLDAGVIQGINKNISSFRDLIFNGNLHKQHLIDSALTEEAIKNVKFGSRIHGIQLALLGCVEIFCNTWTHRRSEFTPPPLEFKPINSILN</sequence>
<dbReference type="InterPro" id="IPR051786">
    <property type="entry name" value="ASN_synthetase/amidase"/>
</dbReference>
<evidence type="ECO:0000313" key="5">
    <source>
        <dbReference type="EMBL" id="AEA61657.1"/>
    </source>
</evidence>
<dbReference type="eggNOG" id="COG0367">
    <property type="taxonomic scope" value="Bacteria"/>
</dbReference>
<dbReference type="PANTHER" id="PTHR43284">
    <property type="entry name" value="ASPARAGINE SYNTHETASE (GLUTAMINE-HYDROLYZING)"/>
    <property type="match status" value="1"/>
</dbReference>
<dbReference type="PANTHER" id="PTHR43284:SF1">
    <property type="entry name" value="ASPARAGINE SYNTHETASE"/>
    <property type="match status" value="1"/>
</dbReference>
<accession>F2LFM3</accession>
<name>F2LFM3_BURGS</name>
<evidence type="ECO:0000313" key="6">
    <source>
        <dbReference type="Proteomes" id="UP000008316"/>
    </source>
</evidence>
<dbReference type="Proteomes" id="UP000008316">
    <property type="component" value="Chromosome 1"/>
</dbReference>
<reference evidence="5 6" key="1">
    <citation type="journal article" date="2011" name="J. Bacteriol.">
        <title>Complete genome sequence of Burkholderia gladioli BSR3.</title>
        <authorList>
            <person name="Seo Y.S."/>
            <person name="Lim J."/>
            <person name="Choi B.S."/>
            <person name="Kim H."/>
            <person name="Goo E."/>
            <person name="Lee B."/>
            <person name="Lim J.S."/>
            <person name="Choi I.Y."/>
            <person name="Moon J.S."/>
            <person name="Kim J."/>
            <person name="Hwang I."/>
        </authorList>
    </citation>
    <scope>NUCLEOTIDE SEQUENCE [LARGE SCALE GENOMIC DNA]</scope>
    <source>
        <strain evidence="5 6">BSR3</strain>
    </source>
</reference>
<evidence type="ECO:0000256" key="2">
    <source>
        <dbReference type="ARBA" id="ARBA00012737"/>
    </source>
</evidence>
<dbReference type="HOGENOM" id="CLU_031685_0_0_4"/>
<dbReference type="InterPro" id="IPR014729">
    <property type="entry name" value="Rossmann-like_a/b/a_fold"/>
</dbReference>
<dbReference type="Gene3D" id="3.40.50.620">
    <property type="entry name" value="HUPs"/>
    <property type="match status" value="1"/>
</dbReference>
<dbReference type="GO" id="GO:0004066">
    <property type="term" value="F:asparagine synthase (glutamine-hydrolyzing) activity"/>
    <property type="evidence" value="ECO:0007669"/>
    <property type="project" value="UniProtKB-EC"/>
</dbReference>
<keyword evidence="6" id="KW-1185">Reference proteome</keyword>
<dbReference type="STRING" id="999541.bgla_1g30460"/>
<dbReference type="InterPro" id="IPR001962">
    <property type="entry name" value="Asn_synthase"/>
</dbReference>
<dbReference type="AlphaFoldDB" id="F2LFM3"/>
<dbReference type="EC" id="6.3.5.4" evidence="2"/>
<dbReference type="Pfam" id="PF00733">
    <property type="entry name" value="Asn_synthase"/>
    <property type="match status" value="1"/>
</dbReference>
<dbReference type="GO" id="GO:0006529">
    <property type="term" value="P:asparagine biosynthetic process"/>
    <property type="evidence" value="ECO:0007669"/>
    <property type="project" value="InterPro"/>
</dbReference>
<comment type="catalytic activity">
    <reaction evidence="3">
        <text>L-aspartate + L-glutamine + ATP + H2O = L-asparagine + L-glutamate + AMP + diphosphate + H(+)</text>
        <dbReference type="Rhea" id="RHEA:12228"/>
        <dbReference type="ChEBI" id="CHEBI:15377"/>
        <dbReference type="ChEBI" id="CHEBI:15378"/>
        <dbReference type="ChEBI" id="CHEBI:29985"/>
        <dbReference type="ChEBI" id="CHEBI:29991"/>
        <dbReference type="ChEBI" id="CHEBI:30616"/>
        <dbReference type="ChEBI" id="CHEBI:33019"/>
        <dbReference type="ChEBI" id="CHEBI:58048"/>
        <dbReference type="ChEBI" id="CHEBI:58359"/>
        <dbReference type="ChEBI" id="CHEBI:456215"/>
        <dbReference type="EC" id="6.3.5.4"/>
    </reaction>
</comment>
<dbReference type="KEGG" id="bgd:bgla_1g30460"/>
<proteinExistence type="predicted"/>
<evidence type="ECO:0000256" key="3">
    <source>
        <dbReference type="ARBA" id="ARBA00048741"/>
    </source>
</evidence>
<dbReference type="RefSeq" id="WP_013698982.1">
    <property type="nucleotide sequence ID" value="NC_015381.1"/>
</dbReference>
<dbReference type="EMBL" id="CP002599">
    <property type="protein sequence ID" value="AEA61657.1"/>
    <property type="molecule type" value="Genomic_DNA"/>
</dbReference>
<gene>
    <name evidence="5" type="ordered locus">bgla_1g30460</name>
</gene>